<proteinExistence type="predicted"/>
<dbReference type="InterPro" id="IPR036612">
    <property type="entry name" value="KH_dom_type_1_sf"/>
</dbReference>
<dbReference type="EMBL" id="DTGD01000173">
    <property type="protein sequence ID" value="HGB36189.1"/>
    <property type="molecule type" value="Genomic_DNA"/>
</dbReference>
<organism evidence="1">
    <name type="scientific">candidate division WOR-3 bacterium</name>
    <dbReference type="NCBI Taxonomy" id="2052148"/>
    <lineage>
        <taxon>Bacteria</taxon>
        <taxon>Bacteria division WOR-3</taxon>
    </lineage>
</organism>
<reference evidence="1" key="1">
    <citation type="journal article" date="2020" name="mSystems">
        <title>Genome- and Community-Level Interaction Insights into Carbon Utilization and Element Cycling Functions of Hydrothermarchaeota in Hydrothermal Sediment.</title>
        <authorList>
            <person name="Zhou Z."/>
            <person name="Liu Y."/>
            <person name="Xu W."/>
            <person name="Pan J."/>
            <person name="Luo Z.H."/>
            <person name="Li M."/>
        </authorList>
    </citation>
    <scope>NUCLEOTIDE SEQUENCE [LARGE SCALE GENOMIC DNA]</scope>
    <source>
        <strain evidence="1">SpSt-754</strain>
    </source>
</reference>
<dbReference type="SUPFAM" id="SSF54791">
    <property type="entry name" value="Eukaryotic type KH-domain (KH-domain type I)"/>
    <property type="match status" value="1"/>
</dbReference>
<sequence>MLEMREEIINTCLEEVRRGSINSTFKLASLFLYKVRESVKTLSVPDAYKKYQGIFESVPRMVAIKRLPSPVRGASWSSSLSVTEDVVTVEEGDHIDDEYVRTEGARRIEEGRLVPFLLLSEDEQEEIIEWIKKYIILHVCGSDGPLLGAIYAVSCRADTPSEEWNRVVRQLLEKEEEEDRLAEERYLSEMRERAERVAKALQEAGIPARVDWCGDFIGIIYGKGRREEIFWNADYEEYFLRCLEDFKAKEAEFKRFWSEEVPLYLEGKKPVFKVGSVEVFLKGNVLEVPENLIPRLIGKWGKWIKVISDLVGCRVWIRKLPAVPVSRKASIWRLRLPKKPRF</sequence>
<evidence type="ECO:0000313" key="1">
    <source>
        <dbReference type="EMBL" id="HGB36189.1"/>
    </source>
</evidence>
<comment type="caution">
    <text evidence="1">The sequence shown here is derived from an EMBL/GenBank/DDBJ whole genome shotgun (WGS) entry which is preliminary data.</text>
</comment>
<accession>A0A7V3KP09</accession>
<gene>
    <name evidence="1" type="ORF">ENV38_04720</name>
</gene>
<dbReference type="AlphaFoldDB" id="A0A7V3KP09"/>
<dbReference type="GO" id="GO:0003723">
    <property type="term" value="F:RNA binding"/>
    <property type="evidence" value="ECO:0007669"/>
    <property type="project" value="InterPro"/>
</dbReference>
<evidence type="ECO:0008006" key="2">
    <source>
        <dbReference type="Google" id="ProtNLM"/>
    </source>
</evidence>
<protein>
    <recommendedName>
        <fullName evidence="2">K Homology domain-containing protein</fullName>
    </recommendedName>
</protein>
<name>A0A7V3KP09_UNCW3</name>